<accession>A0A2N0QDX0</accession>
<dbReference type="Proteomes" id="UP000232722">
    <property type="component" value="Unassembled WGS sequence"/>
</dbReference>
<dbReference type="AlphaFoldDB" id="A0A2N0QDX0"/>
<evidence type="ECO:0000313" key="1">
    <source>
        <dbReference type="EMBL" id="PKC17260.1"/>
    </source>
</evidence>
<protein>
    <submittedName>
        <fullName evidence="1">Uncharacterized protein</fullName>
    </submittedName>
</protein>
<gene>
    <name evidence="1" type="ORF">RhiirA5_406105</name>
</gene>
<organism evidence="1 2">
    <name type="scientific">Rhizophagus irregularis</name>
    <dbReference type="NCBI Taxonomy" id="588596"/>
    <lineage>
        <taxon>Eukaryota</taxon>
        <taxon>Fungi</taxon>
        <taxon>Fungi incertae sedis</taxon>
        <taxon>Mucoromycota</taxon>
        <taxon>Glomeromycotina</taxon>
        <taxon>Glomeromycetes</taxon>
        <taxon>Glomerales</taxon>
        <taxon>Glomeraceae</taxon>
        <taxon>Rhizophagus</taxon>
    </lineage>
</organism>
<comment type="caution">
    <text evidence="1">The sequence shown here is derived from an EMBL/GenBank/DDBJ whole genome shotgun (WGS) entry which is preliminary data.</text>
</comment>
<proteinExistence type="predicted"/>
<reference evidence="1 2" key="2">
    <citation type="submission" date="2017-09" db="EMBL/GenBank/DDBJ databases">
        <title>Extensive intraspecific genome diversity in a model arbuscular mycorrhizal fungus.</title>
        <authorList>
            <person name="Chen E.C."/>
            <person name="Morin E."/>
            <person name="Beaudet D."/>
            <person name="Noel J."/>
            <person name="Ndikumana S."/>
            <person name="Charron P."/>
            <person name="St-Onge C."/>
            <person name="Giorgi J."/>
            <person name="Grigoriev I.V."/>
            <person name="Roux C."/>
            <person name="Martin F.M."/>
            <person name="Corradi N."/>
        </authorList>
    </citation>
    <scope>NUCLEOTIDE SEQUENCE [LARGE SCALE GENOMIC DNA]</scope>
    <source>
        <strain evidence="1 2">A5</strain>
    </source>
</reference>
<name>A0A2N0QDX0_9GLOM</name>
<dbReference type="EMBL" id="LLXJ01000021">
    <property type="protein sequence ID" value="PKC17260.1"/>
    <property type="molecule type" value="Genomic_DNA"/>
</dbReference>
<sequence length="107" mass="12830">MADETTKAFPTKLCQRIFAALVNRGFNNVVSKSNQKFPHDFIKKYQNILNKEIDKYLQEPIAEYFWFKHKKINPRCMEGTWDDDDIDNILVNRKHINWSNWSNLYTS</sequence>
<reference evidence="1 2" key="1">
    <citation type="submission" date="2016-04" db="EMBL/GenBank/DDBJ databases">
        <title>Genome analyses suggest a sexual origin of heterokaryosis in a supposedly ancient asexual fungus.</title>
        <authorList>
            <person name="Ropars J."/>
            <person name="Sedzielewska K."/>
            <person name="Noel J."/>
            <person name="Charron P."/>
            <person name="Farinelli L."/>
            <person name="Marton T."/>
            <person name="Kruger M."/>
            <person name="Pelin A."/>
            <person name="Brachmann A."/>
            <person name="Corradi N."/>
        </authorList>
    </citation>
    <scope>NUCLEOTIDE SEQUENCE [LARGE SCALE GENOMIC DNA]</scope>
    <source>
        <strain evidence="1 2">A5</strain>
    </source>
</reference>
<evidence type="ECO:0000313" key="2">
    <source>
        <dbReference type="Proteomes" id="UP000232722"/>
    </source>
</evidence>